<keyword evidence="2" id="KW-1185">Reference proteome</keyword>
<evidence type="ECO:0000313" key="3">
    <source>
        <dbReference type="RefSeq" id="XP_026678698.1"/>
    </source>
</evidence>
<name>A0A3Q0IVM3_DIACI</name>
<protein>
    <submittedName>
        <fullName evidence="3">Uncharacterized protein LOC113467014</fullName>
    </submittedName>
</protein>
<dbReference type="AlphaFoldDB" id="A0A3Q0IVM3"/>
<reference evidence="3" key="1">
    <citation type="submission" date="2025-08" db="UniProtKB">
        <authorList>
            <consortium name="RefSeq"/>
        </authorList>
    </citation>
    <scope>IDENTIFICATION</scope>
</reference>
<proteinExistence type="predicted"/>
<dbReference type="PaxDb" id="121845-A0A3Q0IVM3"/>
<feature type="region of interest" description="Disordered" evidence="1">
    <location>
        <begin position="53"/>
        <end position="128"/>
    </location>
</feature>
<gene>
    <name evidence="3" type="primary">LOC113467014</name>
</gene>
<dbReference type="Proteomes" id="UP000079169">
    <property type="component" value="Unplaced"/>
</dbReference>
<dbReference type="KEGG" id="dci:113467014"/>
<evidence type="ECO:0000256" key="1">
    <source>
        <dbReference type="SAM" id="MobiDB-lite"/>
    </source>
</evidence>
<sequence>MSLDCLLHHASKEGYELFRDRIEIPESTSPVVGAVLESLLEFNITMTSIQNDKVGNVSDPTGETVHESDTSTFQVLTPPDPGPRMKTNTEDPVSHRMKTNSTANPVFNSNGMNSSNIVDPVPNSNRLKTDSESMYPALPSENCEEERENVESCAHCIAHSFGLVCIVLWFYLFPHTEDQ</sequence>
<organism evidence="2 3">
    <name type="scientific">Diaphorina citri</name>
    <name type="common">Asian citrus psyllid</name>
    <dbReference type="NCBI Taxonomy" id="121845"/>
    <lineage>
        <taxon>Eukaryota</taxon>
        <taxon>Metazoa</taxon>
        <taxon>Ecdysozoa</taxon>
        <taxon>Arthropoda</taxon>
        <taxon>Hexapoda</taxon>
        <taxon>Insecta</taxon>
        <taxon>Pterygota</taxon>
        <taxon>Neoptera</taxon>
        <taxon>Paraneoptera</taxon>
        <taxon>Hemiptera</taxon>
        <taxon>Sternorrhyncha</taxon>
        <taxon>Psylloidea</taxon>
        <taxon>Psyllidae</taxon>
        <taxon>Diaphorininae</taxon>
        <taxon>Diaphorina</taxon>
    </lineage>
</organism>
<dbReference type="GeneID" id="113467014"/>
<evidence type="ECO:0000313" key="2">
    <source>
        <dbReference type="Proteomes" id="UP000079169"/>
    </source>
</evidence>
<feature type="compositionally biased region" description="Polar residues" evidence="1">
    <location>
        <begin position="99"/>
        <end position="126"/>
    </location>
</feature>
<accession>A0A3Q0IVM3</accession>
<dbReference type="RefSeq" id="XP_026678698.1">
    <property type="nucleotide sequence ID" value="XM_026822897.1"/>
</dbReference>